<accession>A0A5B8U3S5</accession>
<gene>
    <name evidence="2" type="ORF">FSW04_08835</name>
</gene>
<evidence type="ECO:0000313" key="3">
    <source>
        <dbReference type="Proteomes" id="UP000321805"/>
    </source>
</evidence>
<reference evidence="2 3" key="1">
    <citation type="journal article" date="2018" name="J. Microbiol.">
        <title>Baekduia soli gen. nov., sp. nov., a novel bacterium isolated from the soil of Baekdu Mountain and proposal of a novel family name, Baekduiaceae fam. nov.</title>
        <authorList>
            <person name="An D.S."/>
            <person name="Siddiqi M.Z."/>
            <person name="Kim K.H."/>
            <person name="Yu H.S."/>
            <person name="Im W.T."/>
        </authorList>
    </citation>
    <scope>NUCLEOTIDE SEQUENCE [LARGE SCALE GENOMIC DNA]</scope>
    <source>
        <strain evidence="2 3">BR7-21</strain>
    </source>
</reference>
<organism evidence="2 3">
    <name type="scientific">Baekduia soli</name>
    <dbReference type="NCBI Taxonomy" id="496014"/>
    <lineage>
        <taxon>Bacteria</taxon>
        <taxon>Bacillati</taxon>
        <taxon>Actinomycetota</taxon>
        <taxon>Thermoleophilia</taxon>
        <taxon>Solirubrobacterales</taxon>
        <taxon>Baekduiaceae</taxon>
        <taxon>Baekduia</taxon>
    </lineage>
</organism>
<proteinExistence type="predicted"/>
<dbReference type="Proteomes" id="UP000321805">
    <property type="component" value="Chromosome"/>
</dbReference>
<dbReference type="KEGG" id="bsol:FSW04_08835"/>
<dbReference type="RefSeq" id="WP_146918385.1">
    <property type="nucleotide sequence ID" value="NZ_CP042430.1"/>
</dbReference>
<dbReference type="OrthoDB" id="5242755at2"/>
<feature type="region of interest" description="Disordered" evidence="1">
    <location>
        <begin position="218"/>
        <end position="239"/>
    </location>
</feature>
<evidence type="ECO:0008006" key="4">
    <source>
        <dbReference type="Google" id="ProtNLM"/>
    </source>
</evidence>
<sequence>MLVPLAILAAVVLAAAAARRLFIGSQRIEGVTVRTPTDDTKIGADGAVRSIQGAEIVLPEELLGELWSTQTLERLARTYWSFLSHATLGIVRVYYTERERYVCVLARPFKLLTFGAPEYETDADRGIVRWRIVQGLLVASAGRSGDGYLEIDVQRMDCDVAGQARIHVEVEVANFYPAIASRLGRFLYANTQSRIHVIVTHGFLRRLARRDLEESVTGRFREVPEGKDTPPPQRERDKA</sequence>
<dbReference type="AlphaFoldDB" id="A0A5B8U3S5"/>
<name>A0A5B8U3S5_9ACTN</name>
<evidence type="ECO:0000313" key="2">
    <source>
        <dbReference type="EMBL" id="QEC47667.1"/>
    </source>
</evidence>
<dbReference type="EMBL" id="CP042430">
    <property type="protein sequence ID" value="QEC47667.1"/>
    <property type="molecule type" value="Genomic_DNA"/>
</dbReference>
<evidence type="ECO:0000256" key="1">
    <source>
        <dbReference type="SAM" id="MobiDB-lite"/>
    </source>
</evidence>
<protein>
    <recommendedName>
        <fullName evidence="4">DUF1990 domain-containing protein</fullName>
    </recommendedName>
</protein>
<feature type="compositionally biased region" description="Basic and acidic residues" evidence="1">
    <location>
        <begin position="219"/>
        <end position="239"/>
    </location>
</feature>
<keyword evidence="3" id="KW-1185">Reference proteome</keyword>